<sequence>MAAASAHGAVKLSDLPDHIIRRIMSFMPVRQAGQACVLSRRWLNLWRPVPCINVDFEEFSEKYEQEAEDEVVFKRFVNRMLENTDEPVDYVVAFCLRYSMSRGQDAEADSAADANRWIGHVLQNQAMLVEVVARNPWLELDHSAFTSSFLRNIRFSNVVLDKGFFKQIRTGCPALEDLFLHDCIIMDDEITCHHGLKVFTINASGFPVDDRISISTRSVTSLTVCRPWGRLPILKDVGSVVTASVVLSDEPAFPIGTVDFRHYLWSLSGVKHLEFDYLAVKVTMTTNYM</sequence>
<dbReference type="HOGENOM" id="CLU_003068_2_0_1"/>
<keyword evidence="3" id="KW-1185">Reference proteome</keyword>
<dbReference type="STRING" id="4533.J3N0P5"/>
<accession>J3N0P5</accession>
<dbReference type="Proteomes" id="UP000006038">
    <property type="component" value="Chromosome 10"/>
</dbReference>
<organism evidence="2">
    <name type="scientific">Oryza brachyantha</name>
    <name type="common">malo sina</name>
    <dbReference type="NCBI Taxonomy" id="4533"/>
    <lineage>
        <taxon>Eukaryota</taxon>
        <taxon>Viridiplantae</taxon>
        <taxon>Streptophyta</taxon>
        <taxon>Embryophyta</taxon>
        <taxon>Tracheophyta</taxon>
        <taxon>Spermatophyta</taxon>
        <taxon>Magnoliopsida</taxon>
        <taxon>Liliopsida</taxon>
        <taxon>Poales</taxon>
        <taxon>Poaceae</taxon>
        <taxon>BOP clade</taxon>
        <taxon>Oryzoideae</taxon>
        <taxon>Oryzeae</taxon>
        <taxon>Oryzinae</taxon>
        <taxon>Oryza</taxon>
    </lineage>
</organism>
<protein>
    <recommendedName>
        <fullName evidence="1">F-box domain-containing protein</fullName>
    </recommendedName>
</protein>
<dbReference type="SUPFAM" id="SSF81383">
    <property type="entry name" value="F-box domain"/>
    <property type="match status" value="1"/>
</dbReference>
<feature type="domain" description="F-box" evidence="1">
    <location>
        <begin position="9"/>
        <end position="59"/>
    </location>
</feature>
<evidence type="ECO:0000313" key="2">
    <source>
        <dbReference type="EnsemblPlants" id="OB10G10930.1"/>
    </source>
</evidence>
<dbReference type="Pfam" id="PF00646">
    <property type="entry name" value="F-box"/>
    <property type="match status" value="1"/>
</dbReference>
<evidence type="ECO:0000259" key="1">
    <source>
        <dbReference type="PROSITE" id="PS50181"/>
    </source>
</evidence>
<dbReference type="eggNOG" id="ENOG502RYTW">
    <property type="taxonomic scope" value="Eukaryota"/>
</dbReference>
<proteinExistence type="predicted"/>
<dbReference type="InterPro" id="IPR036047">
    <property type="entry name" value="F-box-like_dom_sf"/>
</dbReference>
<reference evidence="2" key="2">
    <citation type="submission" date="2013-04" db="UniProtKB">
        <authorList>
            <consortium name="EnsemblPlants"/>
        </authorList>
    </citation>
    <scope>IDENTIFICATION</scope>
</reference>
<dbReference type="PANTHER" id="PTHR34223">
    <property type="entry name" value="OS11G0201299 PROTEIN"/>
    <property type="match status" value="1"/>
</dbReference>
<dbReference type="OMA" id="HESCISA"/>
<evidence type="ECO:0000313" key="3">
    <source>
        <dbReference type="Proteomes" id="UP000006038"/>
    </source>
</evidence>
<dbReference type="AlphaFoldDB" id="J3N0P5"/>
<dbReference type="InterPro" id="IPR053197">
    <property type="entry name" value="F-box_SCFL_complex_component"/>
</dbReference>
<dbReference type="EnsemblPlants" id="OB10G10930.1">
    <property type="protein sequence ID" value="OB10G10930.1"/>
    <property type="gene ID" value="OB10G10930"/>
</dbReference>
<name>J3N0P5_ORYBR</name>
<dbReference type="PANTHER" id="PTHR34223:SF26">
    <property type="entry name" value="OS02G0188900 PROTEIN"/>
    <property type="match status" value="1"/>
</dbReference>
<dbReference type="CDD" id="cd22160">
    <property type="entry name" value="F-box_AtFBL13-like"/>
    <property type="match status" value="1"/>
</dbReference>
<dbReference type="InterPro" id="IPR053781">
    <property type="entry name" value="F-box_AtFBL13-like"/>
</dbReference>
<reference evidence="2" key="1">
    <citation type="journal article" date="2013" name="Nat. Commun.">
        <title>Whole-genome sequencing of Oryza brachyantha reveals mechanisms underlying Oryza genome evolution.</title>
        <authorList>
            <person name="Chen J."/>
            <person name="Huang Q."/>
            <person name="Gao D."/>
            <person name="Wang J."/>
            <person name="Lang Y."/>
            <person name="Liu T."/>
            <person name="Li B."/>
            <person name="Bai Z."/>
            <person name="Luis Goicoechea J."/>
            <person name="Liang C."/>
            <person name="Chen C."/>
            <person name="Zhang W."/>
            <person name="Sun S."/>
            <person name="Liao Y."/>
            <person name="Zhang X."/>
            <person name="Yang L."/>
            <person name="Song C."/>
            <person name="Wang M."/>
            <person name="Shi J."/>
            <person name="Liu G."/>
            <person name="Liu J."/>
            <person name="Zhou H."/>
            <person name="Zhou W."/>
            <person name="Yu Q."/>
            <person name="An N."/>
            <person name="Chen Y."/>
            <person name="Cai Q."/>
            <person name="Wang B."/>
            <person name="Liu B."/>
            <person name="Min J."/>
            <person name="Huang Y."/>
            <person name="Wu H."/>
            <person name="Li Z."/>
            <person name="Zhang Y."/>
            <person name="Yin Y."/>
            <person name="Song W."/>
            <person name="Jiang J."/>
            <person name="Jackson S.A."/>
            <person name="Wing R.A."/>
            <person name="Wang J."/>
            <person name="Chen M."/>
        </authorList>
    </citation>
    <scope>NUCLEOTIDE SEQUENCE [LARGE SCALE GENOMIC DNA]</scope>
    <source>
        <strain evidence="2">cv. IRGC 101232</strain>
    </source>
</reference>
<dbReference type="Gramene" id="OB10G10930.1">
    <property type="protein sequence ID" value="OB10G10930.1"/>
    <property type="gene ID" value="OB10G10930"/>
</dbReference>
<dbReference type="InterPro" id="IPR001810">
    <property type="entry name" value="F-box_dom"/>
</dbReference>
<dbReference type="PROSITE" id="PS50181">
    <property type="entry name" value="FBOX"/>
    <property type="match status" value="1"/>
</dbReference>